<evidence type="ECO:0000313" key="2">
    <source>
        <dbReference type="EMBL" id="ATU08339.1"/>
    </source>
</evidence>
<dbReference type="Gene3D" id="3.10.620.30">
    <property type="match status" value="1"/>
</dbReference>
<dbReference type="KEGG" id="mpot:BKM01_05870"/>
<organism evidence="2 3">
    <name type="scientific">Methanohalophilus portucalensis</name>
    <dbReference type="NCBI Taxonomy" id="39664"/>
    <lineage>
        <taxon>Archaea</taxon>
        <taxon>Methanobacteriati</taxon>
        <taxon>Methanobacteriota</taxon>
        <taxon>Stenosarchaea group</taxon>
        <taxon>Methanomicrobia</taxon>
        <taxon>Methanosarcinales</taxon>
        <taxon>Methanosarcinaceae</taxon>
        <taxon>Methanohalophilus</taxon>
    </lineage>
</organism>
<proteinExistence type="predicted"/>
<dbReference type="Pfam" id="PF01841">
    <property type="entry name" value="Transglut_core"/>
    <property type="match status" value="1"/>
</dbReference>
<sequence length="340" mass="39994">MISMNFDLKSVFDNMKYSFTQAFNKKTIAISFIILLIIFLLPKTSLVVFDYVYGETVMDETSSMVIGNSSDPNEMAISIMSWESSHFYNPYSNFDKDSKLQKFGLYNYSGSIEESKLFWRDAPVPWIIHFGTANCEEYSRVFVELMRHNGADARFIHSLAGDHCWAEYKNENGNWIVVDPSCNRVIGTARFEFAKHWNRDLCYIEVIDENSNWIDVSDQYINRSDVYVEIHENGKPVDKYDLYVYNHYLKDTKGGKYDKPIIAIRKQSFNKSGISTFKLGTGNYTFTLMNPHFPFFKYQLPVNITENKPKHLVYNLDEEQRIYFYDEFWIMRFISCFSIN</sequence>
<dbReference type="Proteomes" id="UP000229678">
    <property type="component" value="Chromosome"/>
</dbReference>
<reference evidence="3" key="1">
    <citation type="submission" date="2016-10" db="EMBL/GenBank/DDBJ databases">
        <authorList>
            <person name="L'haridon S."/>
            <person name="Corre E."/>
        </authorList>
    </citation>
    <scope>NUCLEOTIDE SEQUENCE [LARGE SCALE GENOMIC DNA]</scope>
    <source>
        <strain evidence="3">FDF-1T</strain>
    </source>
</reference>
<dbReference type="InterPro" id="IPR038765">
    <property type="entry name" value="Papain-like_cys_pep_sf"/>
</dbReference>
<gene>
    <name evidence="2" type="ORF">BKM01_05870</name>
</gene>
<dbReference type="InterPro" id="IPR002931">
    <property type="entry name" value="Transglutaminase-like"/>
</dbReference>
<accession>A0A2D3C6I3</accession>
<evidence type="ECO:0000313" key="3">
    <source>
        <dbReference type="Proteomes" id="UP000229678"/>
    </source>
</evidence>
<protein>
    <recommendedName>
        <fullName evidence="1">Transglutaminase-like domain-containing protein</fullName>
    </recommendedName>
</protein>
<evidence type="ECO:0000259" key="1">
    <source>
        <dbReference type="SMART" id="SM00460"/>
    </source>
</evidence>
<name>A0A2D3C6I3_9EURY</name>
<dbReference type="AlphaFoldDB" id="A0A2D3C6I3"/>
<dbReference type="EMBL" id="CP017881">
    <property type="protein sequence ID" value="ATU08339.1"/>
    <property type="molecule type" value="Genomic_DNA"/>
</dbReference>
<dbReference type="SUPFAM" id="SSF54001">
    <property type="entry name" value="Cysteine proteinases"/>
    <property type="match status" value="1"/>
</dbReference>
<dbReference type="SMART" id="SM00460">
    <property type="entry name" value="TGc"/>
    <property type="match status" value="1"/>
</dbReference>
<feature type="domain" description="Transglutaminase-like" evidence="1">
    <location>
        <begin position="127"/>
        <end position="182"/>
    </location>
</feature>